<feature type="compositionally biased region" description="Low complexity" evidence="7">
    <location>
        <begin position="420"/>
        <end position="433"/>
    </location>
</feature>
<feature type="compositionally biased region" description="Low complexity" evidence="7">
    <location>
        <begin position="3568"/>
        <end position="3584"/>
    </location>
</feature>
<feature type="domain" description="PABC" evidence="10">
    <location>
        <begin position="3660"/>
        <end position="3739"/>
    </location>
</feature>
<feature type="compositionally biased region" description="Polar residues" evidence="7">
    <location>
        <begin position="203"/>
        <end position="222"/>
    </location>
</feature>
<feature type="compositionally biased region" description="Acidic residues" evidence="7">
    <location>
        <begin position="2445"/>
        <end position="2512"/>
    </location>
</feature>
<dbReference type="CDD" id="cd14423">
    <property type="entry name" value="CUE_UBR5"/>
    <property type="match status" value="1"/>
</dbReference>
<dbReference type="CDD" id="cd19675">
    <property type="entry name" value="UBR-box_UBR5"/>
    <property type="match status" value="1"/>
</dbReference>
<accession>A0AAV2U1K4</accession>
<dbReference type="PROSITE" id="PS50237">
    <property type="entry name" value="HECT"/>
    <property type="match status" value="1"/>
</dbReference>
<dbReference type="Pfam" id="PF11547">
    <property type="entry name" value="E3_UbLigase_EDD"/>
    <property type="match status" value="1"/>
</dbReference>
<sequence length="4154" mass="449146">MAVYDEFAVASTVRNIAIEPPHFDAEARPLLSEDADSALVSGFPGPLEISMDILSTGTTALGLEGLKDSTQWAKMWRMPTERPKDSWPVLSADPSRDPAPKMDAMGWIAANDDRKERLLASRCTSDVKDPDQSSSQIQNGLYDKLRDISDQIKKDGVSIPDVLRPLTQHPIAQCVDGRVCRVSYSIRTDRAQPKADSKKKTGSSRSESPSTFRDGASNRSGNGQHGVRSYRSPLSVLSRTSRGISLLREMQRQGIYLTRPVASQIPASEVPENLIEECQTVLEGKSRQVIIRELQHTNLDVNMAVNNLLSRDDETEQGNGAAGDDGAVVGSLAAGSDDWDDDSVDLLSFFEYSDSHILFDSDAVIPDELVEPPTSPRPRGDLSSEYDCGFLSDRRKRRRMESHVYGRNTEAYNSRGQNNATESTASAGETAKTPSASGCARHFVQLGDHLEFWQSPGGQGSDLHFKQIAALHSELVALSNCGDLHQWRWADSVPFFMPSAPSDIKTSKTKVFSQSLGSEHADPSCDSKDQPAYYHSRTVSLGLINETITRLSGCITRATVMTASGKFATWIDESLVRSLPCSLANCCSAGLISLEHRATHFCELRDETVLELHTAPLVTVIRCQSGAVYWWGVYPTYMRQRTIEKSRQHRSSLSSPRSNVAQKTSSSGRPSSMTQRPPAESNATDNGSLGLLRSSSSLTSAIAPGVFVRMKSAPIFHAGAVGFTVAGGTPKVGTLLEDAWKTTDVCRFRVTVLSSPGTNLGLTGNDNQGSQSNPQDDLAQHLLSCPHALVALNSNGSSLPNLGSSHTANSFSASASPSPAANEQSTLSFQEMPPPPSPASSTCSDQSGPVRVSPGTFKRKKVSSTSSDRGDRALSDCEVSTRSGRGRSADRDFASYSSSVSASLVSRRLSAVSDVSHHTGDLPNKPDVSLSTSITEEDWCLSDVIFVEDGRTQPVGIVLKVDGNIAAVKFLKEQERSCLAVNCIYSPACQMISSVVNSSSTIASAQTSLQVPVSSGSSSFGNTVSGTAPDPVAWLNDCRLLRKDDLAMVRFAGSVRVPEFLQRTPRKIFSCPSTTLPRSLNTSESKSNGLVNEVHRSKILALAVENGRVHLIVEHMLTRSQQLAYQIYNLSGKLITNHKLPAFGGLLHSSDTNGPSADFTCPAEHPILLRDASGLVVPFSIPNRSSTHEGNANPILLDLPPVQCAAFSWTNLGRTMALSGAPGIGSRSKLKSQSELQPKSLLGLIVIRDLTLMQQVLRANDGQVERLLSDDETNQEAGQDCWLEMVDGQRNLMHMAVGMCVPQSNRETTPEWTSRLDTVFSSSVKFPADEDPTHKRFPTTDPSTAAVGRPSPTFWSSIARSTSQSVGLSMHELFIRSSIEAAAVAAAASASSLTSLSRTDDRDSRPFLANGTNFWHLPPVRKDELTRRVASYRIVRLLVESRQLRPHLARLLMARNAENLTPFMLAVKYRAYAVARFLYEAIQCLIPPPIPPLCLSDKESFTPDSSIEPNLAEFFSPLPGRADDSPLFLLCYNDTCSFTWTGPDHIRQDIFECRTCGLMDSLCCCTECARVCHKGHDCRLKRTSPTAYCDCWEKCRCQSLIAGAQAPRQELFYRLLQDTNLIRLVNSKNEHLLLFLAKCVERQFREQKQHRPSRRRLGSVSGRTSGTPTSTSATNSLSQEQSSGWDVGAGNSNNPSNEEPDHDLDPPRFARDALELALDCPSAVESILNFDAEPFEHESRVTTSTTISVEEAKLVLSQGGANQLDDFVFTLVCKCPAELVDTLLSTLNRSLSLEAGDHGPLNLRNLEQTATTAGGRCTTSPSGVNVPTRQRMRQAAGRFVRSVARIYTSICLELNPDHKRKKSRLILPQPAPLDVCRHIFNRLAPVALAELPAIAIGLLTPIRTGTVRPSATFSLTSQPSDAVQGLDQYFSTERGAHSRRQLMESNEQLRAAEFLSELTSVSDLHSMLSRNEDHRTTRISYDVTDRQGQRTCRNRRTSSLSPQGRATAVSTVHVQLASSRECAPSTQRVTDTTNNTLLSRVASTPSPPVGSSVNDPSLLTLQMQSTIRDIENTGVGSAVNAFSDATQSRNVTSADSHEHQLGSLTSCGQPNSTVLECVRLPNDETSTSAESVVNQNQLSVQGKNKRNRATVSSAVHRHESTGACSTSTQIEILHSPSSFTQLLEEQPNDVANDLAVDERNERILPIEYPAEDSHARWPFSQSPPNLSVEISLTDTATSATVSDYLRRRPLTLDADSSNNESCPKRRRTLVAGATSPIHDRSTYTCQQTSDDVGSEAGENDEIKTSFGLLDGDGSPSQASSTGATVATTVGSALDLDVGSDLTSGSLETCNSRNDRGATGEFTVTSLTIPSEQVGNVPDLPTPVELSSRRDDELSYGELLNSDVAMYQSNLNSRASSATHTVDRHPSGEDGQGTLSISNQVRIEFPVDENSDGQVSDYDDEDEEPDEGEEDGEENDEDDDENETDEDGDEDGYGDEGDELIEGEDDEDDDNDDDSSHHSGASSPEGGSRSASPTWVPWSRGSVFSRLSSRTSSHNSTANDGGSALTTSAATLSSRRGGGSQQTSSVSSSAPLSSAVTTSSQQSARSGLGSGRRTIQSVINLLSTSAPSVSTPTLVVSSGTGSNVTNPDTPAPGPLIAVSEGGCFVNTQVHLSRAFGCLLRIVADLIVGLREDAQSRTSSLRRCASVPAAVPPRMSVYEQQRALPIYGNTNSTSSAPNPATSTSASGTHPHTLLLSSPLSSTNLSSGSFGTRSFGPPISDYQLHGSQSIQSNQPLLTPACSLSLSSGLPQIAPSSRINLLYRYNISEVELVESVAAVGVSLSPIWQWVSHALDNLEAQLRYSSAWNSYLQSKHSTSAEPSNLQPHTLDISSTGGRRGLTSASETSSGRPVLSFTPGSITRTGSTRSDGILSSSMSLRNDQSNEDASTSVNSNVLAQRQDLISYLFSLMRAAGSDHGDGVPFVDPAVHKHLAYVLDALLYFFKAFESAWPSGITQQLMDNYRTIVRDPSGIRLSVHLSHLQEAAGRSQDRSRFTEPDVQGSGSSVKPAPMEADEAVTFSGPVSQRGDSFFRRSESVLSLSGLGLDLIETSLWESLPLAVQPHRLHPNSTRTELFGSARYCMEDAAGSSSRDLHSDELLPVHLNSGCSTWGNETASGGNQVEFYLERLPENSKERVNPTSVVPQFSERQLCRGGSFLDSIGHPAALLARWCLSLEFFGRHFANDVGAEHRSYILELGGFAVKEVRFRKQMERLRNASRRDLVLEVERDRASLIMDTVRQLNAEYSKRQTQTTSQSTCPGSLTATTGGIGRYSIGYSPFAQGTSTVPTRQSSTGSSPVAVALLLGTTTESPLLGTLFGASPVSTNPTALNQLTLLSCHRVKVTFVDEPGEGSGVTRSFYTVFSEAVLSQEAVPQLTVLLQPKPSTALSVAQPHSLPYFHHRHYTNLGRSQNAVSGSALTRSTAGPLIGSLSSSRPIMTATTTGIGSSSTRLTDSIVHVAGTTVPISFFPYPGQTRLSQSPSSGRARTSAWRRAGGLSASALPFYPTNLTQSRSPTGVTTISSSTVSESGAGHRGDGDSSKLPAIVDSTSVDHSTLPGFSTDSSPVTQSGSSELPSRSLSSTSFPPTSLSNSLRSIALETPVTGSCVSSTGQDSQLPSEINTKQSIGNRLYARVNSVTRNDYLSARITGMLLELPPAEHYALLSIDDALRNRIEEARAVFMMADSGERERSSESHLSPTSSSGQIQQPILERLVNWRGVAYVTSEQGSSLSTVTQQSPSASQTTTTVTLDASESPLTEGPERVPLFWQPGLQGYYFPRAVPGINITNPQSVDPVKLAARYSIYRGIGRVIGLCLLTNETCPLHFSRPVLKYILGRALHWHDFAFYDPTTYEGLRQLLRYTSSKRAELPGCVADYNLTFSLIPALEEGGVTAVSGLNQSHLLAPQGEEVEVTETNVCEFVKRYTEFKMVEAVREPLEQLRQGVFDVLPRNALDGLTAEDLRLLLNGAGEIDVEVLASYTTFHDETGASNSASVGKNIENSSAASILDKVARLKRWFWNTVRNMDSKQRQELLYFWTSSPTLPASAQGFQPMPSITIRPADDHHLPSANTCISRLYLPLYSSKHILREKLLQAIETKSFGFV</sequence>
<dbReference type="SMART" id="SM00396">
    <property type="entry name" value="ZnF_UBR1"/>
    <property type="match status" value="1"/>
</dbReference>
<dbReference type="SMART" id="SM00517">
    <property type="entry name" value="PolyA"/>
    <property type="match status" value="1"/>
</dbReference>
<feature type="region of interest" description="Disordered" evidence="7">
    <location>
        <begin position="1325"/>
        <end position="1348"/>
    </location>
</feature>
<proteinExistence type="predicted"/>
<feature type="region of interest" description="Disordered" evidence="7">
    <location>
        <begin position="2414"/>
        <end position="2535"/>
    </location>
</feature>
<dbReference type="Pfam" id="PF00632">
    <property type="entry name" value="HECT"/>
    <property type="match status" value="1"/>
</dbReference>
<feature type="domain" description="HECT" evidence="8">
    <location>
        <begin position="3841"/>
        <end position="4154"/>
    </location>
</feature>
<feature type="compositionally biased region" description="Polar residues" evidence="7">
    <location>
        <begin position="2282"/>
        <end position="2291"/>
    </location>
</feature>
<evidence type="ECO:0000259" key="8">
    <source>
        <dbReference type="PROSITE" id="PS50237"/>
    </source>
</evidence>
<evidence type="ECO:0000256" key="4">
    <source>
        <dbReference type="ARBA" id="ARBA00022833"/>
    </source>
</evidence>
<evidence type="ECO:0000256" key="2">
    <source>
        <dbReference type="ARBA" id="ARBA00022771"/>
    </source>
</evidence>
<feature type="active site" description="Glycyl thioester intermediate" evidence="5">
    <location>
        <position position="4123"/>
    </location>
</feature>
<feature type="compositionally biased region" description="Polar residues" evidence="7">
    <location>
        <begin position="3601"/>
        <end position="3622"/>
    </location>
</feature>
<dbReference type="SUPFAM" id="SSF63570">
    <property type="entry name" value="PABC (PABP) domain"/>
    <property type="match status" value="1"/>
</dbReference>
<dbReference type="SUPFAM" id="SSF56204">
    <property type="entry name" value="Hect, E3 ligase catalytic domain"/>
    <property type="match status" value="1"/>
</dbReference>
<evidence type="ECO:0000313" key="12">
    <source>
        <dbReference type="Proteomes" id="UP001497525"/>
    </source>
</evidence>
<dbReference type="InterPro" id="IPR000569">
    <property type="entry name" value="HECT_dom"/>
</dbReference>
<dbReference type="Gene3D" id="1.10.8.10">
    <property type="entry name" value="DNA helicase RuvA subunit, C-terminal domain"/>
    <property type="match status" value="1"/>
</dbReference>
<feature type="region of interest" description="Disordered" evidence="7">
    <location>
        <begin position="2569"/>
        <end position="2610"/>
    </location>
</feature>
<feature type="region of interest" description="Disordered" evidence="7">
    <location>
        <begin position="645"/>
        <end position="690"/>
    </location>
</feature>
<dbReference type="Gene3D" id="3.30.2410.10">
    <property type="entry name" value="Hect, E3 ligase catalytic domain"/>
    <property type="match status" value="1"/>
</dbReference>
<evidence type="ECO:0000256" key="7">
    <source>
        <dbReference type="SAM" id="MobiDB-lite"/>
    </source>
</evidence>
<name>A0AAV2U1K4_CALDB</name>
<feature type="compositionally biased region" description="Low complexity" evidence="7">
    <location>
        <begin position="3623"/>
        <end position="3640"/>
    </location>
</feature>
<dbReference type="SMART" id="SM00119">
    <property type="entry name" value="HECTc"/>
    <property type="match status" value="1"/>
</dbReference>
<feature type="compositionally biased region" description="Polar residues" evidence="7">
    <location>
        <begin position="651"/>
        <end position="687"/>
    </location>
</feature>
<feature type="region of interest" description="Disordered" evidence="7">
    <location>
        <begin position="189"/>
        <end position="234"/>
    </location>
</feature>
<dbReference type="EMBL" id="CAXLJL010000933">
    <property type="protein sequence ID" value="CAL5141924.1"/>
    <property type="molecule type" value="Genomic_DNA"/>
</dbReference>
<dbReference type="Gene3D" id="3.30.2160.10">
    <property type="entry name" value="Hect, E3 ligase catalytic domain"/>
    <property type="match status" value="1"/>
</dbReference>
<feature type="compositionally biased region" description="Polar residues" evidence="7">
    <location>
        <begin position="2912"/>
        <end position="2948"/>
    </location>
</feature>
<feature type="compositionally biased region" description="Low complexity" evidence="7">
    <location>
        <begin position="2569"/>
        <end position="2605"/>
    </location>
</feature>
<feature type="region of interest" description="Disordered" evidence="7">
    <location>
        <begin position="3556"/>
        <end position="3640"/>
    </location>
</feature>
<dbReference type="InterPro" id="IPR036053">
    <property type="entry name" value="PABP-dom"/>
</dbReference>
<dbReference type="PANTHER" id="PTHR46276">
    <property type="entry name" value="E3 UBIQUITIN-PROTEIN LIGASE UBR5"/>
    <property type="match status" value="1"/>
</dbReference>
<dbReference type="PROSITE" id="PS51309">
    <property type="entry name" value="PABC"/>
    <property type="match status" value="1"/>
</dbReference>
<feature type="region of interest" description="Disordered" evidence="7">
    <location>
        <begin position="2726"/>
        <end position="2750"/>
    </location>
</feature>
<protein>
    <recommendedName>
        <fullName evidence="13">E3 ubiquitin-protein ligase UBR5</fullName>
    </recommendedName>
</protein>
<feature type="compositionally biased region" description="Polar residues" evidence="7">
    <location>
        <begin position="1677"/>
        <end position="1697"/>
    </location>
</feature>
<evidence type="ECO:0000313" key="11">
    <source>
        <dbReference type="EMBL" id="CAL5141924.1"/>
    </source>
</evidence>
<dbReference type="Gene3D" id="3.90.1750.10">
    <property type="entry name" value="Hect, E3 ligase catalytic domains"/>
    <property type="match status" value="1"/>
</dbReference>
<feature type="region of interest" description="Disordered" evidence="7">
    <location>
        <begin position="402"/>
        <end position="434"/>
    </location>
</feature>
<dbReference type="GO" id="GO:0005737">
    <property type="term" value="C:cytoplasm"/>
    <property type="evidence" value="ECO:0007669"/>
    <property type="project" value="TreeGrafter"/>
</dbReference>
<feature type="compositionally biased region" description="Basic and acidic residues" evidence="7">
    <location>
        <begin position="189"/>
        <end position="199"/>
    </location>
</feature>
<gene>
    <name evidence="11" type="ORF">CDAUBV1_LOCUS17215</name>
</gene>
<evidence type="ECO:0000256" key="3">
    <source>
        <dbReference type="ARBA" id="ARBA00022786"/>
    </source>
</evidence>
<feature type="compositionally biased region" description="Low complexity" evidence="7">
    <location>
        <begin position="801"/>
        <end position="822"/>
    </location>
</feature>
<dbReference type="GO" id="GO:0034450">
    <property type="term" value="F:ubiquitin-ubiquitin ligase activity"/>
    <property type="evidence" value="ECO:0007669"/>
    <property type="project" value="TreeGrafter"/>
</dbReference>
<dbReference type="InterPro" id="IPR002004">
    <property type="entry name" value="PABP_HYD_C"/>
</dbReference>
<dbReference type="FunFam" id="1.10.8.10:FF:000009">
    <property type="entry name" value="Putative E3 ubiquitin-protein ligase UBR5"/>
    <property type="match status" value="1"/>
</dbReference>
<feature type="region of interest" description="Disordered" evidence="7">
    <location>
        <begin position="3039"/>
        <end position="3066"/>
    </location>
</feature>
<evidence type="ECO:0000256" key="6">
    <source>
        <dbReference type="PROSITE-ProRule" id="PRU00508"/>
    </source>
</evidence>
<feature type="region of interest" description="Disordered" evidence="7">
    <location>
        <begin position="368"/>
        <end position="387"/>
    </location>
</feature>
<dbReference type="InterPro" id="IPR024725">
    <property type="entry name" value="UBR5_UBA"/>
</dbReference>
<feature type="region of interest" description="Disordered" evidence="7">
    <location>
        <begin position="2253"/>
        <end position="2298"/>
    </location>
</feature>
<feature type="region of interest" description="Disordered" evidence="7">
    <location>
        <begin position="801"/>
        <end position="892"/>
    </location>
</feature>
<keyword evidence="1" id="KW-0479">Metal-binding</keyword>
<feature type="compositionally biased region" description="Low complexity" evidence="7">
    <location>
        <begin position="1658"/>
        <end position="1676"/>
    </location>
</feature>
<dbReference type="GO" id="GO:0043130">
    <property type="term" value="F:ubiquitin binding"/>
    <property type="evidence" value="ECO:0007669"/>
    <property type="project" value="InterPro"/>
</dbReference>
<feature type="region of interest" description="Disordered" evidence="7">
    <location>
        <begin position="2871"/>
        <end position="2948"/>
    </location>
</feature>
<dbReference type="InterPro" id="IPR047503">
    <property type="entry name" value="UBR-box_UBR5"/>
</dbReference>
<dbReference type="GO" id="GO:0005634">
    <property type="term" value="C:nucleus"/>
    <property type="evidence" value="ECO:0007669"/>
    <property type="project" value="TreeGrafter"/>
</dbReference>
<feature type="region of interest" description="Disordered" evidence="7">
    <location>
        <begin position="2304"/>
        <end position="2323"/>
    </location>
</feature>
<keyword evidence="3 5" id="KW-0833">Ubl conjugation pathway</keyword>
<feature type="region of interest" description="Disordered" evidence="7">
    <location>
        <begin position="1647"/>
        <end position="1707"/>
    </location>
</feature>
<evidence type="ECO:0000259" key="10">
    <source>
        <dbReference type="PROSITE" id="PS51309"/>
    </source>
</evidence>
<dbReference type="GO" id="GO:0008270">
    <property type="term" value="F:zinc ion binding"/>
    <property type="evidence" value="ECO:0007669"/>
    <property type="project" value="UniProtKB-KW"/>
</dbReference>
<feature type="compositionally biased region" description="Polar residues" evidence="7">
    <location>
        <begin position="757"/>
        <end position="775"/>
    </location>
</feature>
<dbReference type="PANTHER" id="PTHR46276:SF1">
    <property type="entry name" value="E3 UBIQUITIN-PROTEIN LIGASE UBR5"/>
    <property type="match status" value="1"/>
</dbReference>
<feature type="region of interest" description="Disordered" evidence="7">
    <location>
        <begin position="3738"/>
        <end position="3759"/>
    </location>
</feature>
<comment type="caution">
    <text evidence="11">The sequence shown here is derived from an EMBL/GenBank/DDBJ whole genome shotgun (WGS) entry which is preliminary data.</text>
</comment>
<keyword evidence="2" id="KW-0863">Zinc-finger</keyword>
<dbReference type="GO" id="GO:0000209">
    <property type="term" value="P:protein polyubiquitination"/>
    <property type="evidence" value="ECO:0007669"/>
    <property type="project" value="TreeGrafter"/>
</dbReference>
<dbReference type="Pfam" id="PF00658">
    <property type="entry name" value="MLLE"/>
    <property type="match status" value="1"/>
</dbReference>
<dbReference type="GO" id="GO:0003723">
    <property type="term" value="F:RNA binding"/>
    <property type="evidence" value="ECO:0007669"/>
    <property type="project" value="InterPro"/>
</dbReference>
<feature type="domain" description="UBR-type" evidence="9">
    <location>
        <begin position="1534"/>
        <end position="1602"/>
    </location>
</feature>
<evidence type="ECO:0008006" key="13">
    <source>
        <dbReference type="Google" id="ProtNLM"/>
    </source>
</evidence>
<evidence type="ECO:0000256" key="5">
    <source>
        <dbReference type="PROSITE-ProRule" id="PRU00104"/>
    </source>
</evidence>
<feature type="region of interest" description="Disordered" evidence="7">
    <location>
        <begin position="3781"/>
        <end position="3811"/>
    </location>
</feature>
<dbReference type="InterPro" id="IPR035983">
    <property type="entry name" value="Hect_E3_ubiquitin_ligase"/>
</dbReference>
<feature type="compositionally biased region" description="Polar residues" evidence="7">
    <location>
        <begin position="410"/>
        <end position="419"/>
    </location>
</feature>
<evidence type="ECO:0000256" key="1">
    <source>
        <dbReference type="ARBA" id="ARBA00022723"/>
    </source>
</evidence>
<keyword evidence="4" id="KW-0862">Zinc</keyword>
<reference evidence="11" key="1">
    <citation type="submission" date="2024-06" db="EMBL/GenBank/DDBJ databases">
        <authorList>
            <person name="Liu X."/>
            <person name="Lenzi L."/>
            <person name="Haldenby T S."/>
            <person name="Uol C."/>
        </authorList>
    </citation>
    <scope>NUCLEOTIDE SEQUENCE</scope>
</reference>
<feature type="compositionally biased region" description="Polar residues" evidence="7">
    <location>
        <begin position="2871"/>
        <end position="2905"/>
    </location>
</feature>
<organism evidence="11 12">
    <name type="scientific">Calicophoron daubneyi</name>
    <name type="common">Rumen fluke</name>
    <name type="synonym">Paramphistomum daubneyi</name>
    <dbReference type="NCBI Taxonomy" id="300641"/>
    <lineage>
        <taxon>Eukaryota</taxon>
        <taxon>Metazoa</taxon>
        <taxon>Spiralia</taxon>
        <taxon>Lophotrochozoa</taxon>
        <taxon>Platyhelminthes</taxon>
        <taxon>Trematoda</taxon>
        <taxon>Digenea</taxon>
        <taxon>Plagiorchiida</taxon>
        <taxon>Pronocephalata</taxon>
        <taxon>Paramphistomoidea</taxon>
        <taxon>Paramphistomidae</taxon>
        <taxon>Calicophoron</taxon>
    </lineage>
</organism>
<dbReference type="Proteomes" id="UP001497525">
    <property type="component" value="Unassembled WGS sequence"/>
</dbReference>
<dbReference type="InterPro" id="IPR003126">
    <property type="entry name" value="Znf_UBR"/>
</dbReference>
<evidence type="ECO:0000259" key="9">
    <source>
        <dbReference type="PROSITE" id="PS51157"/>
    </source>
</evidence>
<dbReference type="GO" id="GO:0090263">
    <property type="term" value="P:positive regulation of canonical Wnt signaling pathway"/>
    <property type="evidence" value="ECO:0007669"/>
    <property type="project" value="TreeGrafter"/>
</dbReference>
<dbReference type="Gene3D" id="1.10.1900.10">
    <property type="entry name" value="c-terminal domain of poly(a) binding protein"/>
    <property type="match status" value="1"/>
</dbReference>
<feature type="compositionally biased region" description="Low complexity" evidence="7">
    <location>
        <begin position="3785"/>
        <end position="3802"/>
    </location>
</feature>
<feature type="region of interest" description="Disordered" evidence="7">
    <location>
        <begin position="757"/>
        <end position="777"/>
    </location>
</feature>
<dbReference type="PROSITE" id="PS51157">
    <property type="entry name" value="ZF_UBR"/>
    <property type="match status" value="1"/>
</dbReference>
<feature type="zinc finger region" description="UBR-type" evidence="6">
    <location>
        <begin position="1534"/>
        <end position="1602"/>
    </location>
</feature>